<comment type="caution">
    <text evidence="1">The sequence shown here is derived from an EMBL/GenBank/DDBJ whole genome shotgun (WGS) entry which is preliminary data.</text>
</comment>
<dbReference type="GeneID" id="98299967"/>
<reference evidence="1 2" key="1">
    <citation type="submission" date="2014-03" db="EMBL/GenBank/DDBJ databases">
        <title>Genomics of Bifidobacteria.</title>
        <authorList>
            <person name="Ventura M."/>
            <person name="Milani C."/>
            <person name="Lugli G.A."/>
        </authorList>
    </citation>
    <scope>NUCLEOTIDE SEQUENCE [LARGE SCALE GENOMIC DNA]</scope>
    <source>
        <strain evidence="1 2">LMG 21775</strain>
    </source>
</reference>
<accession>A0A087CI70</accession>
<keyword evidence="2" id="KW-1185">Reference proteome</keyword>
<dbReference type="OrthoDB" id="5538531at2"/>
<gene>
    <name evidence="1" type="ORF">BPSY_0761</name>
</gene>
<dbReference type="Proteomes" id="UP000029050">
    <property type="component" value="Unassembled WGS sequence"/>
</dbReference>
<proteinExistence type="predicted"/>
<name>A0A087CI70_9BIFI</name>
<organism evidence="1 2">
    <name type="scientific">Bifidobacterium psychraerophilum</name>
    <dbReference type="NCBI Taxonomy" id="218140"/>
    <lineage>
        <taxon>Bacteria</taxon>
        <taxon>Bacillati</taxon>
        <taxon>Actinomycetota</taxon>
        <taxon>Actinomycetes</taxon>
        <taxon>Bifidobacteriales</taxon>
        <taxon>Bifidobacteriaceae</taxon>
        <taxon>Bifidobacterium</taxon>
    </lineage>
</organism>
<evidence type="ECO:0000313" key="2">
    <source>
        <dbReference type="Proteomes" id="UP000029050"/>
    </source>
</evidence>
<evidence type="ECO:0000313" key="1">
    <source>
        <dbReference type="EMBL" id="KFI82970.1"/>
    </source>
</evidence>
<dbReference type="EMBL" id="JGZI01000008">
    <property type="protein sequence ID" value="KFI82970.1"/>
    <property type="molecule type" value="Genomic_DNA"/>
</dbReference>
<sequence length="372" mass="42382">MELPDLGRLIERFDGFNYGYWMNCSCGGRSFITAHDYFIEADGAHMSCEQCGQRIRFGPAVAALRDKHDPALQDDVVTRFAWYHTSTSSDWPSPDYARRFAENLSWSDDLIGLSRKQYILNETTKALHLGTYETAIENMLRRMRDQGDGSSQFYLYRVALRPKPLRINPGYRDENHEDAANLKISDLNAENLDVVRYLNVHEATGVLSLAVRPKAIAAVQCIEIPLNELTVPIDTESFSADVARLKSARSAWVTAEAKIASIDRGTRVMMQFGARPDPGGLAKYAGELERHHQTLWYDFEARLGEQFLANVSPVIRRDFTEALACWRRENPTTGIYRFVERYAAMAALLEEPDKIQRTLRHMEWLVVHQTAA</sequence>
<dbReference type="RefSeq" id="WP_051921648.1">
    <property type="nucleotide sequence ID" value="NZ_JGZI01000008.1"/>
</dbReference>
<protein>
    <submittedName>
        <fullName evidence="1">Uncharacterized protein</fullName>
    </submittedName>
</protein>
<dbReference type="eggNOG" id="ENOG5033SKZ">
    <property type="taxonomic scope" value="Bacteria"/>
</dbReference>
<dbReference type="AlphaFoldDB" id="A0A087CI70"/>